<feature type="region of interest" description="Disordered" evidence="1">
    <location>
        <begin position="111"/>
        <end position="135"/>
    </location>
</feature>
<organism evidence="2 3">
    <name type="scientific">Bifidobacterium jacchi</name>
    <dbReference type="NCBI Taxonomy" id="2490545"/>
    <lineage>
        <taxon>Bacteria</taxon>
        <taxon>Bacillati</taxon>
        <taxon>Actinomycetota</taxon>
        <taxon>Actinomycetes</taxon>
        <taxon>Bifidobacteriales</taxon>
        <taxon>Bifidobacteriaceae</taxon>
        <taxon>Bifidobacterium</taxon>
    </lineage>
</organism>
<comment type="caution">
    <text evidence="2">The sequence shown here is derived from an EMBL/GenBank/DDBJ whole genome shotgun (WGS) entry which is preliminary data.</text>
</comment>
<gene>
    <name evidence="2" type="ORF">EHS19_01910</name>
</gene>
<dbReference type="EMBL" id="RQSP01000003">
    <property type="protein sequence ID" value="KAB5608402.1"/>
    <property type="molecule type" value="Genomic_DNA"/>
</dbReference>
<dbReference type="OrthoDB" id="3240186at2"/>
<sequence>MAKPRVCARCGKPIGRNMSPRAKYCSDSCRVLACRERRAKGIKIEPVPKAKPAPALDRREFERMMDDGMEDVLRHTRDVLRKALDDPETRASDLPALSRQYIAVCRELESQSGGGLFDETESETTEVSDVGASVV</sequence>
<evidence type="ECO:0000313" key="2">
    <source>
        <dbReference type="EMBL" id="KAB5608402.1"/>
    </source>
</evidence>
<reference evidence="2 3" key="1">
    <citation type="journal article" date="2019" name="Int. J. Syst. Evol. Microbiol.">
        <title>Bifidobacterium jacchi sp. nov., isolated from the faeces of a baby common marmoset (Callithrix jacchus).</title>
        <authorList>
            <person name="Modesto M."/>
            <person name="Watanabe K."/>
            <person name="Arita M."/>
            <person name="Satti M."/>
            <person name="Oki K."/>
            <person name="Sciavilla P."/>
            <person name="Patavino C."/>
            <person name="Camma C."/>
            <person name="Michelini S."/>
            <person name="Sgorbati B."/>
            <person name="Mattarelli P."/>
        </authorList>
    </citation>
    <scope>NUCLEOTIDE SEQUENCE [LARGE SCALE GENOMIC DNA]</scope>
    <source>
        <strain evidence="2 3">MRM 9.3</strain>
    </source>
</reference>
<evidence type="ECO:0000256" key="1">
    <source>
        <dbReference type="SAM" id="MobiDB-lite"/>
    </source>
</evidence>
<proteinExistence type="predicted"/>
<dbReference type="RefSeq" id="WP_151916103.1">
    <property type="nucleotide sequence ID" value="NZ_RQSP01000003.1"/>
</dbReference>
<name>A0A5N5RM35_9BIFI</name>
<protein>
    <submittedName>
        <fullName evidence="2">Uncharacterized protein</fullName>
    </submittedName>
</protein>
<dbReference type="AlphaFoldDB" id="A0A5N5RM35"/>
<keyword evidence="3" id="KW-1185">Reference proteome</keyword>
<dbReference type="Proteomes" id="UP000326336">
    <property type="component" value="Unassembled WGS sequence"/>
</dbReference>
<accession>A0A5N5RM35</accession>
<evidence type="ECO:0000313" key="3">
    <source>
        <dbReference type="Proteomes" id="UP000326336"/>
    </source>
</evidence>